<keyword evidence="5 14" id="KW-0479">Metal-binding</keyword>
<dbReference type="FunFam" id="3.40.390.10:FF:000008">
    <property type="entry name" value="A disintegrin and metalloproteinase with thrombospondin motifs 3"/>
    <property type="match status" value="1"/>
</dbReference>
<dbReference type="InterPro" id="IPR010294">
    <property type="entry name" value="ADAMTS_spacer1"/>
</dbReference>
<comment type="caution">
    <text evidence="19">The sequence shown here is derived from an EMBL/GenBank/DDBJ whole genome shotgun (WGS) entry which is preliminary data.</text>
</comment>
<evidence type="ECO:0000256" key="3">
    <source>
        <dbReference type="ARBA" id="ARBA00022530"/>
    </source>
</evidence>
<feature type="disulfide bond" evidence="15">
    <location>
        <begin position="196"/>
        <end position="222"/>
    </location>
</feature>
<keyword evidence="11 15" id="KW-1015">Disulfide bond</keyword>
<feature type="binding site" evidence="14">
    <location>
        <position position="132"/>
    </location>
    <ligand>
        <name>Ca(2+)</name>
        <dbReference type="ChEBI" id="CHEBI:29108"/>
        <label>1</label>
    </ligand>
</feature>
<keyword evidence="2" id="KW-0964">Secreted</keyword>
<feature type="disulfide bond" evidence="15">
    <location>
        <begin position="434"/>
        <end position="446"/>
    </location>
</feature>
<dbReference type="KEGG" id="tng:GSTEN00008314G001"/>
<dbReference type="InterPro" id="IPR013273">
    <property type="entry name" value="ADAMTS/ADAMTS-like"/>
</dbReference>
<dbReference type="Gene3D" id="3.40.1620.60">
    <property type="match status" value="1"/>
</dbReference>
<feature type="binding site" evidence="14 16">
    <location>
        <position position="183"/>
    </location>
    <ligand>
        <name>Zn(2+)</name>
        <dbReference type="ChEBI" id="CHEBI:29105"/>
        <note>catalytic</note>
    </ligand>
</feature>
<evidence type="ECO:0000256" key="10">
    <source>
        <dbReference type="ARBA" id="ARBA00023049"/>
    </source>
</evidence>
<evidence type="ECO:0000256" key="2">
    <source>
        <dbReference type="ARBA" id="ARBA00022525"/>
    </source>
</evidence>
<keyword evidence="3" id="KW-0272">Extracellular matrix</keyword>
<evidence type="ECO:0000256" key="7">
    <source>
        <dbReference type="ARBA" id="ARBA00022737"/>
    </source>
</evidence>
<dbReference type="InterPro" id="IPR036383">
    <property type="entry name" value="TSP1_rpt_sf"/>
</dbReference>
<feature type="compositionally biased region" description="Low complexity" evidence="17">
    <location>
        <begin position="1066"/>
        <end position="1076"/>
    </location>
</feature>
<dbReference type="GO" id="GO:0006508">
    <property type="term" value="P:proteolysis"/>
    <property type="evidence" value="ECO:0007669"/>
    <property type="project" value="UniProtKB-KW"/>
</dbReference>
<dbReference type="GO" id="GO:0004222">
    <property type="term" value="F:metalloendopeptidase activity"/>
    <property type="evidence" value="ECO:0007669"/>
    <property type="project" value="InterPro"/>
</dbReference>
<keyword evidence="8" id="KW-0378">Hydrolase</keyword>
<feature type="disulfide bond" evidence="15">
    <location>
        <begin position="419"/>
        <end position="456"/>
    </location>
</feature>
<sequence length="1125" mass="126325">ADLGAMMDLESLHRGVEQSINHTRAGRMRRQSLERSYNIEVLLGVDDSVVQFHGKEHVQKYLLTLMNIVNEIYHDQSLGAKINVVLVRIIMLGYGKSMSLIELGNPSQSLENVCRWAFLQQKQDTGDAEYHDHAIFLTRQEFGPTGMQGYAPVTGMCHPVRSCTLNHEDGFSSAFVVAHETGHVLGMEHDGQGNRCGDEVHMGSIMAPLVQAAFHRFHWSRCSMQELGRYLHSYDCLRDDPFDHNWPSLPQLPGLHYSMNEQCRFDFGVGYTMCTAIILYSLVKPIPLSYKRRASRERRILQSDVKVITYHSLATESDSPSDLQRFPGVMVGWEVCGKEGGGHGPSDTGLQYRTFDPCKQLWCSHPDNPFFCKTKKGPPIDGTMCGNGKHCFKGHCIWLTPDIIKQDGNWGAWSEFGQCSRTCGGGVKFRTRNCDNPRPANGGRTCVGATYQFQMCNTNECEDIYNDPREEQCRTWEPDFELHSNKHHWLPYEHPDPNKRCNLHCQSKETRAVALTDRVVLDGTRCSYKDPHSVCVRGECEKVGCDGVFGSSKQEDKCGVCGGDNSSCKTFKDTITRTSKKQGCLKVIEIPRGARHLLIQELKATSHTLAVKNVASGLFFVNGENEYPESHSVIEKGVEWEYEYDNGKETLQTSGPLRHGILIMMKLHGDEDVNLSYKYMMNMDSDTAIQNNMLVEDSSYEWAPKKWSYCSRPCSGGKQYLRYGCRRKVDSKMVHKSFCNKSNMKPRGDVRDCNQKPCPPPVCAFPPFLELVRSRQTCPVWTHPDCLCSVVSHSWVTGEWQNCSKTCGKTGTQIRTVSCMQPSEDNTTRSIHNKHCNDHRPESRRACNRHPCPTQWRVGPWTQCSVTCGNGTQQRKALCHTRDNTIGLCLDSKPDTIRVCRLDPCPKGSSDLNKNGNILIQWLSRPNPYPKISSRSAPADPLNRPAPITRACAHARVPLTTVTTGSTKDPTTRARTPLWYLDAEAATPSSFGDATPPQPTSIEDVNVSSGTVSYSNSGDIPVTSGAVLSDDDMTVSVGNVGVVSNSMVLDDSLTMKPQQRPEESNDNNLIDNYNKNTGVDGDVPQNNQIPKRRVNFRERTKNKRIQELLEEKRNFLLRKKRGHAA</sequence>
<dbReference type="SMART" id="SM00209">
    <property type="entry name" value="TSP1"/>
    <property type="match status" value="4"/>
</dbReference>
<evidence type="ECO:0000256" key="5">
    <source>
        <dbReference type="ARBA" id="ARBA00022723"/>
    </source>
</evidence>
<evidence type="ECO:0000259" key="18">
    <source>
        <dbReference type="PROSITE" id="PS50215"/>
    </source>
</evidence>
<feature type="binding site" evidence="14">
    <location>
        <position position="239"/>
    </location>
    <ligand>
        <name>Ca(2+)</name>
        <dbReference type="ChEBI" id="CHEBI:29108"/>
        <label>1</label>
    </ligand>
</feature>
<gene>
    <name evidence="19" type="ORF">GSTENG00008314001</name>
</gene>
<evidence type="ECO:0000256" key="12">
    <source>
        <dbReference type="ARBA" id="ARBA00023180"/>
    </source>
</evidence>
<feature type="disulfide bond" evidence="15">
    <location>
        <begin position="423"/>
        <end position="461"/>
    </location>
</feature>
<feature type="domain" description="Peptidase M12B" evidence="18">
    <location>
        <begin position="37"/>
        <end position="241"/>
    </location>
</feature>
<dbReference type="Gene3D" id="3.40.390.10">
    <property type="entry name" value="Collagenase (Catalytic Domain)"/>
    <property type="match status" value="1"/>
</dbReference>
<protein>
    <submittedName>
        <fullName evidence="19">(spotted green pufferfish) hypothetical protein</fullName>
    </submittedName>
</protein>
<keyword evidence="6" id="KW-0732">Signal</keyword>
<dbReference type="SUPFAM" id="SSF55486">
    <property type="entry name" value="Metalloproteases ('zincins'), catalytic domain"/>
    <property type="match status" value="1"/>
</dbReference>
<evidence type="ECO:0000313" key="19">
    <source>
        <dbReference type="EMBL" id="CAF92891.1"/>
    </source>
</evidence>
<reference evidence="19" key="2">
    <citation type="submission" date="2004-02" db="EMBL/GenBank/DDBJ databases">
        <authorList>
            <consortium name="Genoscope"/>
            <consortium name="Whitehead Institute Centre for Genome Research"/>
        </authorList>
    </citation>
    <scope>NUCLEOTIDE SEQUENCE</scope>
</reference>
<comment type="caution">
    <text evidence="16">Lacks conserved residue(s) required for the propagation of feature annotation.</text>
</comment>
<dbReference type="MEROPS" id="M12.301"/>
<feature type="binding site" evidence="14">
    <location>
        <position position="40"/>
    </location>
    <ligand>
        <name>Ca(2+)</name>
        <dbReference type="ChEBI" id="CHEBI:29108"/>
        <label>1</label>
    </ligand>
</feature>
<keyword evidence="9 14" id="KW-0862">Zinc</keyword>
<comment type="cofactor">
    <cofactor evidence="14">
        <name>Zn(2+)</name>
        <dbReference type="ChEBI" id="CHEBI:29105"/>
    </cofactor>
    <text evidence="14">Binds 1 zinc ion per subunit.</text>
</comment>
<feature type="disulfide bond" evidence="15">
    <location>
        <begin position="385"/>
        <end position="396"/>
    </location>
</feature>
<dbReference type="PROSITE" id="PS50092">
    <property type="entry name" value="TSP1"/>
    <property type="match status" value="4"/>
</dbReference>
<dbReference type="SUPFAM" id="SSF82895">
    <property type="entry name" value="TSP-1 type 1 repeat"/>
    <property type="match status" value="4"/>
</dbReference>
<feature type="disulfide bond" evidence="15">
    <location>
        <begin position="114"/>
        <end position="163"/>
    </location>
</feature>
<evidence type="ECO:0000256" key="1">
    <source>
        <dbReference type="ARBA" id="ARBA00004498"/>
    </source>
</evidence>
<feature type="binding site" evidence="14 16">
    <location>
        <position position="179"/>
    </location>
    <ligand>
        <name>Zn(2+)</name>
        <dbReference type="ChEBI" id="CHEBI:29105"/>
        <note>catalytic</note>
    </ligand>
</feature>
<organism evidence="19">
    <name type="scientific">Tetraodon nigroviridis</name>
    <name type="common">Spotted green pufferfish</name>
    <name type="synonym">Chelonodon nigroviridis</name>
    <dbReference type="NCBI Taxonomy" id="99883"/>
    <lineage>
        <taxon>Eukaryota</taxon>
        <taxon>Metazoa</taxon>
        <taxon>Chordata</taxon>
        <taxon>Craniata</taxon>
        <taxon>Vertebrata</taxon>
        <taxon>Euteleostomi</taxon>
        <taxon>Actinopterygii</taxon>
        <taxon>Neopterygii</taxon>
        <taxon>Teleostei</taxon>
        <taxon>Neoteleostei</taxon>
        <taxon>Acanthomorphata</taxon>
        <taxon>Eupercaria</taxon>
        <taxon>Tetraodontiformes</taxon>
        <taxon>Tetradontoidea</taxon>
        <taxon>Tetraodontidae</taxon>
        <taxon>Tetraodon</taxon>
    </lineage>
</organism>
<dbReference type="Pfam" id="PF17771">
    <property type="entry name" value="ADAMTS_CR_2"/>
    <property type="match status" value="1"/>
</dbReference>
<dbReference type="FunFam" id="2.20.100.10:FF:000011">
    <property type="entry name" value="A disintegrin and metalloproteinase with thrombospondin motifs 3"/>
    <property type="match status" value="1"/>
</dbReference>
<evidence type="ECO:0000256" key="16">
    <source>
        <dbReference type="PROSITE-ProRule" id="PRU00276"/>
    </source>
</evidence>
<accession>Q4T2J1</accession>
<evidence type="ECO:0000256" key="4">
    <source>
        <dbReference type="ARBA" id="ARBA00022670"/>
    </source>
</evidence>
<dbReference type="InterPro" id="IPR045371">
    <property type="entry name" value="ADAMTS_CR_3"/>
</dbReference>
<dbReference type="InterPro" id="IPR001590">
    <property type="entry name" value="Peptidase_M12B"/>
</dbReference>
<dbReference type="InterPro" id="IPR024079">
    <property type="entry name" value="MetalloPept_cat_dom_sf"/>
</dbReference>
<feature type="disulfide bond" evidence="15">
    <location>
        <begin position="358"/>
        <end position="391"/>
    </location>
</feature>
<name>Q4T2J1_TETNG</name>
<keyword evidence="10" id="KW-0482">Metalloprotease</keyword>
<dbReference type="Pfam" id="PF00090">
    <property type="entry name" value="TSP_1"/>
    <property type="match status" value="1"/>
</dbReference>
<dbReference type="CDD" id="cd04273">
    <property type="entry name" value="ZnMc_ADAMTS_like"/>
    <property type="match status" value="1"/>
</dbReference>
<dbReference type="InterPro" id="IPR041645">
    <property type="entry name" value="ADAMTS_CR_2"/>
</dbReference>
<dbReference type="EMBL" id="CAAE01010257">
    <property type="protein sequence ID" value="CAF92891.1"/>
    <property type="molecule type" value="Genomic_DNA"/>
</dbReference>
<dbReference type="Pfam" id="PF19030">
    <property type="entry name" value="TSP1_ADAMTS"/>
    <property type="match status" value="3"/>
</dbReference>
<dbReference type="Pfam" id="PF05986">
    <property type="entry name" value="ADAMTS_spacer1"/>
    <property type="match status" value="1"/>
</dbReference>
<dbReference type="GO" id="GO:0031012">
    <property type="term" value="C:extracellular matrix"/>
    <property type="evidence" value="ECO:0007669"/>
    <property type="project" value="TreeGrafter"/>
</dbReference>
<feature type="active site" evidence="13 16">
    <location>
        <position position="180"/>
    </location>
</feature>
<dbReference type="InterPro" id="IPR000884">
    <property type="entry name" value="TSP1_rpt"/>
</dbReference>
<dbReference type="GO" id="GO:0046872">
    <property type="term" value="F:metal ion binding"/>
    <property type="evidence" value="ECO:0007669"/>
    <property type="project" value="UniProtKB-KW"/>
</dbReference>
<feature type="binding site" evidence="14">
    <location>
        <position position="239"/>
    </location>
    <ligand>
        <name>Ca(2+)</name>
        <dbReference type="ChEBI" id="CHEBI:29108"/>
        <label>2</label>
    </ligand>
</feature>
<dbReference type="GO" id="GO:0030198">
    <property type="term" value="P:extracellular matrix organization"/>
    <property type="evidence" value="ECO:0007669"/>
    <property type="project" value="InterPro"/>
</dbReference>
<dbReference type="Gene3D" id="2.20.100.10">
    <property type="entry name" value="Thrombospondin type-1 (TSP1) repeat"/>
    <property type="match status" value="4"/>
</dbReference>
<dbReference type="Pfam" id="PF19236">
    <property type="entry name" value="ADAMTS_CR_3"/>
    <property type="match status" value="1"/>
</dbReference>
<feature type="disulfide bond" evidence="15">
    <location>
        <begin position="263"/>
        <end position="363"/>
    </location>
</feature>
<dbReference type="FunFam" id="2.60.120.830:FF:000001">
    <property type="entry name" value="A disintegrin and metalloproteinase with thrombospondin motifs 1"/>
    <property type="match status" value="1"/>
</dbReference>
<dbReference type="AlphaFoldDB" id="Q4T2J1"/>
<feature type="non-terminal residue" evidence="19">
    <location>
        <position position="1125"/>
    </location>
</feature>
<evidence type="ECO:0000256" key="13">
    <source>
        <dbReference type="PIRSR" id="PIRSR613273-1"/>
    </source>
</evidence>
<feature type="binding site" evidence="14 16">
    <location>
        <position position="189"/>
    </location>
    <ligand>
        <name>Zn(2+)</name>
        <dbReference type="ChEBI" id="CHEBI:29105"/>
        <note>catalytic</note>
    </ligand>
</feature>
<dbReference type="PROSITE" id="PS50215">
    <property type="entry name" value="ADAM_MEPRO"/>
    <property type="match status" value="1"/>
</dbReference>
<dbReference type="OrthoDB" id="5855429at2759"/>
<feature type="disulfide bond" evidence="15">
    <location>
        <begin position="274"/>
        <end position="372"/>
    </location>
</feature>
<reference evidence="19" key="1">
    <citation type="journal article" date="2004" name="Nature">
        <title>Genome duplication in the teleost fish Tetraodon nigroviridis reveals the early vertebrate proto-karyotype.</title>
        <authorList>
            <person name="Jaillon O."/>
            <person name="Aury J.-M."/>
            <person name="Brunet F."/>
            <person name="Petit J.-L."/>
            <person name="Stange-Thomann N."/>
            <person name="Mauceli E."/>
            <person name="Bouneau L."/>
            <person name="Fischer C."/>
            <person name="Ozouf-Costaz C."/>
            <person name="Bernot A."/>
            <person name="Nicaud S."/>
            <person name="Jaffe D."/>
            <person name="Fisher S."/>
            <person name="Lutfalla G."/>
            <person name="Dossat C."/>
            <person name="Segurens B."/>
            <person name="Dasilva C."/>
            <person name="Salanoubat M."/>
            <person name="Levy M."/>
            <person name="Boudet N."/>
            <person name="Castellano S."/>
            <person name="Anthouard V."/>
            <person name="Jubin C."/>
            <person name="Castelli V."/>
            <person name="Katinka M."/>
            <person name="Vacherie B."/>
            <person name="Biemont C."/>
            <person name="Skalli Z."/>
            <person name="Cattolico L."/>
            <person name="Poulain J."/>
            <person name="De Berardinis V."/>
            <person name="Cruaud C."/>
            <person name="Duprat S."/>
            <person name="Brottier P."/>
            <person name="Coutanceau J.-P."/>
            <person name="Gouzy J."/>
            <person name="Parra G."/>
            <person name="Lardier G."/>
            <person name="Chapple C."/>
            <person name="McKernan K.J."/>
            <person name="McEwan P."/>
            <person name="Bosak S."/>
            <person name="Kellis M."/>
            <person name="Volff J.-N."/>
            <person name="Guigo R."/>
            <person name="Zody M.C."/>
            <person name="Mesirov J."/>
            <person name="Lindblad-Toh K."/>
            <person name="Birren B."/>
            <person name="Nusbaum C."/>
            <person name="Kahn D."/>
            <person name="Robinson-Rechavi M."/>
            <person name="Laudet V."/>
            <person name="Schachter V."/>
            <person name="Quetier F."/>
            <person name="Saurin W."/>
            <person name="Scarpelli C."/>
            <person name="Wincker P."/>
            <person name="Lander E.S."/>
            <person name="Weissenbach J."/>
            <person name="Roest Crollius H."/>
        </authorList>
    </citation>
    <scope>NUCLEOTIDE SEQUENCE [LARGE SCALE GENOMIC DNA]</scope>
</reference>
<evidence type="ECO:0000256" key="8">
    <source>
        <dbReference type="ARBA" id="ARBA00022801"/>
    </source>
</evidence>
<dbReference type="PRINTS" id="PR01857">
    <property type="entry name" value="ADAMTSFAMILY"/>
</dbReference>
<feature type="disulfide bond" evidence="15">
    <location>
        <begin position="157"/>
        <end position="236"/>
    </location>
</feature>
<dbReference type="InterPro" id="IPR050439">
    <property type="entry name" value="ADAMTS_ADAMTS-like"/>
</dbReference>
<keyword evidence="14" id="KW-0106">Calcium</keyword>
<evidence type="ECO:0000256" key="9">
    <source>
        <dbReference type="ARBA" id="ARBA00022833"/>
    </source>
</evidence>
<keyword evidence="12" id="KW-0325">Glycoprotein</keyword>
<feature type="region of interest" description="Disordered" evidence="17">
    <location>
        <begin position="1055"/>
        <end position="1087"/>
    </location>
</feature>
<keyword evidence="4" id="KW-0645">Protease</keyword>
<dbReference type="FunFam" id="2.20.100.10:FF:000006">
    <property type="entry name" value="A disintegrin and metalloproteinase with thrombospondin motifs 1"/>
    <property type="match status" value="1"/>
</dbReference>
<dbReference type="Pfam" id="PF01421">
    <property type="entry name" value="Reprolysin"/>
    <property type="match status" value="1"/>
</dbReference>
<keyword evidence="7" id="KW-0677">Repeat</keyword>
<evidence type="ECO:0000256" key="11">
    <source>
        <dbReference type="ARBA" id="ARBA00023157"/>
    </source>
</evidence>
<evidence type="ECO:0000256" key="6">
    <source>
        <dbReference type="ARBA" id="ARBA00022729"/>
    </source>
</evidence>
<feature type="binding site" evidence="14">
    <location>
        <position position="40"/>
    </location>
    <ligand>
        <name>Ca(2+)</name>
        <dbReference type="ChEBI" id="CHEBI:29108"/>
        <label>2</label>
    </ligand>
</feature>
<feature type="binding site" evidence="14">
    <location>
        <position position="236"/>
    </location>
    <ligand>
        <name>Ca(2+)</name>
        <dbReference type="ChEBI" id="CHEBI:29108"/>
        <label>1</label>
    </ligand>
</feature>
<evidence type="ECO:0000256" key="17">
    <source>
        <dbReference type="SAM" id="MobiDB-lite"/>
    </source>
</evidence>
<comment type="subcellular location">
    <subcellularLocation>
        <location evidence="1">Secreted</location>
        <location evidence="1">Extracellular space</location>
        <location evidence="1">Extracellular matrix</location>
    </subcellularLocation>
</comment>
<proteinExistence type="predicted"/>
<evidence type="ECO:0000256" key="15">
    <source>
        <dbReference type="PIRSR" id="PIRSR613273-3"/>
    </source>
</evidence>
<dbReference type="PANTHER" id="PTHR13723">
    <property type="entry name" value="ADAMTS A DISINTEGRIN AND METALLOPROTEASE WITH THROMBOSPONDIN MOTIFS PROTEASE"/>
    <property type="match status" value="1"/>
</dbReference>
<dbReference type="Gene3D" id="2.60.120.830">
    <property type="match status" value="1"/>
</dbReference>
<dbReference type="PANTHER" id="PTHR13723:SF141">
    <property type="entry name" value="A DISINTEGRIN AND METALLOPROTEINASE WITH THROMBOSPONDIN MOTIFS 2"/>
    <property type="match status" value="1"/>
</dbReference>
<evidence type="ECO:0000256" key="14">
    <source>
        <dbReference type="PIRSR" id="PIRSR613273-2"/>
    </source>
</evidence>